<dbReference type="GO" id="GO:0005524">
    <property type="term" value="F:ATP binding"/>
    <property type="evidence" value="ECO:0007669"/>
    <property type="project" value="InterPro"/>
</dbReference>
<proteinExistence type="predicted"/>
<dbReference type="InterPro" id="IPR013815">
    <property type="entry name" value="ATP_grasp_subdomain_1"/>
</dbReference>
<gene>
    <name evidence="2" type="ORF">IQ266_00420</name>
</gene>
<dbReference type="Pfam" id="PF02955">
    <property type="entry name" value="GSH-S_ATP"/>
    <property type="match status" value="1"/>
</dbReference>
<evidence type="ECO:0000259" key="1">
    <source>
        <dbReference type="Pfam" id="PF02955"/>
    </source>
</evidence>
<name>A0A928Z1P3_9CYAN</name>
<sequence>MKFLWICDPTIYTQASQDVPTLYRHLSRDPRIEFFHAPIRSVVPGDRADVIPVPHDLTHAGFLTLDEHATQNHRLSDFDLVFCRRLKPFPAGYLDILSEWETYTKFVNSPTQKKDQMTPDFLYRVARDYLPDTLVTADLGSAQDFFVQHQTIVAKTANSCGGRGVFKIWFESDQFQVDNSLMGLQTFSTFAAVMTYLLSHTDEPLQFVRYLSQVTAGDKRIVVVDGEIYGAYIRRSRSGYWVNNVSFDGDCILSEVTPAEQQAIAGTVEQYRSRGLHTLGYDFLLDHDGVWRISEINAGNIGGFARLEQLTGEAIADRFLNWLINFASIRDRPQQLARIM</sequence>
<dbReference type="InterPro" id="IPR004218">
    <property type="entry name" value="GSHS_ATP-bd"/>
</dbReference>
<accession>A0A928Z1P3</accession>
<protein>
    <recommendedName>
        <fullName evidence="1">Prokaryotic glutathione synthetase ATP-binding domain-containing protein</fullName>
    </recommendedName>
</protein>
<dbReference type="Proteomes" id="UP000625316">
    <property type="component" value="Unassembled WGS sequence"/>
</dbReference>
<dbReference type="PANTHER" id="PTHR21621">
    <property type="entry name" value="RIBOSOMAL PROTEIN S6 MODIFICATION PROTEIN"/>
    <property type="match status" value="1"/>
</dbReference>
<dbReference type="EMBL" id="JADEXQ010000001">
    <property type="protein sequence ID" value="MBE9028217.1"/>
    <property type="molecule type" value="Genomic_DNA"/>
</dbReference>
<dbReference type="AlphaFoldDB" id="A0A928Z1P3"/>
<comment type="caution">
    <text evidence="2">The sequence shown here is derived from an EMBL/GenBank/DDBJ whole genome shotgun (WGS) entry which is preliminary data.</text>
</comment>
<dbReference type="SUPFAM" id="SSF56059">
    <property type="entry name" value="Glutathione synthetase ATP-binding domain-like"/>
    <property type="match status" value="1"/>
</dbReference>
<dbReference type="GO" id="GO:0004363">
    <property type="term" value="F:glutathione synthase activity"/>
    <property type="evidence" value="ECO:0007669"/>
    <property type="project" value="InterPro"/>
</dbReference>
<dbReference type="PANTHER" id="PTHR21621:SF4">
    <property type="entry name" value="GLUTATHIONE SYNTHETASE"/>
    <property type="match status" value="1"/>
</dbReference>
<dbReference type="Gene3D" id="3.30.1490.20">
    <property type="entry name" value="ATP-grasp fold, A domain"/>
    <property type="match status" value="1"/>
</dbReference>
<reference evidence="2" key="1">
    <citation type="submission" date="2020-10" db="EMBL/GenBank/DDBJ databases">
        <authorList>
            <person name="Castelo-Branco R."/>
            <person name="Eusebio N."/>
            <person name="Adriana R."/>
            <person name="Vieira A."/>
            <person name="Brugerolle De Fraissinette N."/>
            <person name="Rezende De Castro R."/>
            <person name="Schneider M.P."/>
            <person name="Vasconcelos V."/>
            <person name="Leao P.N."/>
        </authorList>
    </citation>
    <scope>NUCLEOTIDE SEQUENCE</scope>
    <source>
        <strain evidence="2">LEGE 11480</strain>
    </source>
</reference>
<dbReference type="RefSeq" id="WP_264323034.1">
    <property type="nucleotide sequence ID" value="NZ_JADEXQ010000001.1"/>
</dbReference>
<dbReference type="GO" id="GO:0005737">
    <property type="term" value="C:cytoplasm"/>
    <property type="evidence" value="ECO:0007669"/>
    <property type="project" value="TreeGrafter"/>
</dbReference>
<evidence type="ECO:0000313" key="3">
    <source>
        <dbReference type="Proteomes" id="UP000625316"/>
    </source>
</evidence>
<dbReference type="Gene3D" id="3.30.470.20">
    <property type="entry name" value="ATP-grasp fold, B domain"/>
    <property type="match status" value="1"/>
</dbReference>
<feature type="domain" description="Prokaryotic glutathione synthetase ATP-binding" evidence="1">
    <location>
        <begin position="128"/>
        <end position="310"/>
    </location>
</feature>
<keyword evidence="3" id="KW-1185">Reference proteome</keyword>
<organism evidence="2 3">
    <name type="scientific">Romeriopsis navalis LEGE 11480</name>
    <dbReference type="NCBI Taxonomy" id="2777977"/>
    <lineage>
        <taxon>Bacteria</taxon>
        <taxon>Bacillati</taxon>
        <taxon>Cyanobacteriota</taxon>
        <taxon>Cyanophyceae</taxon>
        <taxon>Leptolyngbyales</taxon>
        <taxon>Leptolyngbyaceae</taxon>
        <taxon>Romeriopsis</taxon>
        <taxon>Romeriopsis navalis</taxon>
    </lineage>
</organism>
<evidence type="ECO:0000313" key="2">
    <source>
        <dbReference type="EMBL" id="MBE9028217.1"/>
    </source>
</evidence>